<dbReference type="InterPro" id="IPR025157">
    <property type="entry name" value="Hemagglutinin_rpt"/>
</dbReference>
<dbReference type="Pfam" id="PF02661">
    <property type="entry name" value="Fic"/>
    <property type="match status" value="1"/>
</dbReference>
<feature type="compositionally biased region" description="Basic and acidic residues" evidence="2">
    <location>
        <begin position="2959"/>
        <end position="2994"/>
    </location>
</feature>
<proteinExistence type="predicted"/>
<feature type="compositionally biased region" description="Polar residues" evidence="2">
    <location>
        <begin position="1526"/>
        <end position="1536"/>
    </location>
</feature>
<feature type="compositionally biased region" description="Polar residues" evidence="2">
    <location>
        <begin position="1491"/>
        <end position="1504"/>
    </location>
</feature>
<feature type="domain" description="Fido" evidence="3">
    <location>
        <begin position="2786"/>
        <end position="2926"/>
    </location>
</feature>
<feature type="region of interest" description="Disordered" evidence="2">
    <location>
        <begin position="1998"/>
        <end position="2522"/>
    </location>
</feature>
<dbReference type="EMBL" id="LC056027">
    <property type="protein sequence ID" value="BAS18815.1"/>
    <property type="molecule type" value="Genomic_DNA"/>
</dbReference>
<dbReference type="NCBIfam" id="TIGR01901">
    <property type="entry name" value="adhes_NPXG"/>
    <property type="match status" value="1"/>
</dbReference>
<feature type="region of interest" description="Disordered" evidence="2">
    <location>
        <begin position="1912"/>
        <end position="1955"/>
    </location>
</feature>
<dbReference type="InterPro" id="IPR011050">
    <property type="entry name" value="Pectin_lyase_fold/virulence"/>
</dbReference>
<dbReference type="GO" id="GO:0003824">
    <property type="term" value="F:catalytic activity"/>
    <property type="evidence" value="ECO:0007669"/>
    <property type="project" value="UniProtKB-ARBA"/>
</dbReference>
<feature type="compositionally biased region" description="Polar residues" evidence="2">
    <location>
        <begin position="2510"/>
        <end position="2520"/>
    </location>
</feature>
<dbReference type="SUPFAM" id="SSF140931">
    <property type="entry name" value="Fic-like"/>
    <property type="match status" value="1"/>
</dbReference>
<dbReference type="Gene3D" id="1.10.3290.10">
    <property type="entry name" value="Fido-like domain"/>
    <property type="match status" value="1"/>
</dbReference>
<dbReference type="SUPFAM" id="SSF51126">
    <property type="entry name" value="Pectin lyase-like"/>
    <property type="match status" value="1"/>
</dbReference>
<feature type="region of interest" description="Disordered" evidence="2">
    <location>
        <begin position="3006"/>
        <end position="3025"/>
    </location>
</feature>
<sequence length="3801" mass="418437">MNKNRYKLIFSKSKSCLVPVAEYINYESGDTGSVENKEECESSSEGRHIFRLSTFSCLIKSRLLHLGNAALAFLFVVPNTVFANVNSKDIVLDKGNHETKISETTNGVHIIEIAKPQYDGISDNKFQKFNVGNGAVFNNSNKEGSSYLVGHLDKNQNFDKDTAKAILTQVTGNQMSKIKGGLEVFGDKADLLIINPNGININGVQTFNTDRFVASTSNVIDPKNGLKLSVEKGTVTIDKDGIATDGLKYLDIVAKKIEQKGAVRNINDKAPVETNITFVAGSSEYDVKARKVKSKQAKSTEIAITGTEAGAMYGNHIQFITTDTGAGVNHKGIILSEKDIQIENEQGKVEVATLQAKQNLSSKGSKKLDINGQISAGKAINLNSTEVNLKQNTKVSSQKVDISADKTATDKNAKIRGTNVNINSQSTQIGKDSTVIATNLDIKGKNLENSGTIAARFNKIYVEKLNNKKDILAEKTLDISTFGNILSQNNITPDDGYHNNGTIQSKGTANLTFRVTHFHSASHKLPEAREKLTLSAKEIFFDKGSENQLSSSLDINSNDDVFINKGVLTSANQLSVKGQKIINEGLLGAKNSLNLTSFSNITNNATGVLHSDGVMNLNADDIIHNRGEILSKGKITVSAEKLLNDIEFQGSVYHYDQNIELTIIDPGSSRTDYYSISGSIPRLGNNLKISHIGNIRGESDFEFIQKDSKLSDAGITNHGIINIQGNLISNGAKSIINDMRSAKFNIFDYYLNSPANITIKFQPIVNGIEIPLQGNMIYKFNSVAQLIKFFFETKGTERYIKKTRAFPVSLDKVQVLKLLRSVRSPLLQSTLTTILGANWESKSLMELKAAYEASERASKLGSKNIELYPNKKSKILAGSFIGDTNILVNGKRGEEGAFDDKVSIGKHTIQAPPIQLKPFVVQPENNGNSEIDLSTLLELLSNPNLFIDRSFNKKKEDNTNILVPKEDTDLLGETEEEKKQRLEKERLFEKERLEEAERRKKQVEEEQKKLESLSEQEKQRLEEYEKKLAEEKRKADELAKQKEIPLDKDRARVEVDPLYHTRMKYINQNDYVGSDYFFNNIAPRGTEDKVSVIGDSYFEHQLITRSIEKKVDNHLALKYDLTNVELVKRLMDNAYHTSGDLNLTLGKALTKEQQDNLKEDIIWYVKSTINGKETYIPQVYFAKQTLEDAEKYKGLGSAVIKARELKLKAKDVQNSGTIAGSRVDIEAENKIKNTGDILGKELVRLKGHKGIESSATSYADEKGNTVIQKSRIASEQHLHLETDLDSDINITASDVKAKTGFVKTKDLKAKDSHKFSSSHKQKEILATGLFGIQKKVGGETEDTYSAESVGSELEFDHLHLAVKGDVEQTGSKIKADRVTGVIQGDYKTKTGQNIQHTDKSKGVFGIFASALAAGGGKSVSASADSVDGVLTQISESDYTGANAELGIKFEQEKSSRTDLKNVNSELDAKSGDLQVLGTLDIGGLDINKSMSESASELTQSTTNEEANKTEDDNSTDKASEVEKPVENNQTKGTNPNLRKLSKEEIEELMAEKDQAFFDAQKNLRNDKLKLTAKEIISTKYQDETDFKSSKSSFKLGLVGEAHSAVADIVSHSIKQAEDAKKGIKQDGTAALQVTSDIANLVTGDLVGGSVKAQAGYSQSNTGFNEKSDNRNTLNGNLVLSATEGGIELNNVERSKSGKLSLNAKDKVTINAGKTERTESDESWHAKVSAGGTVSCGVMSQGCAVGVTNGVEAGYSTTNTNATTYQNSQLLGDEIEINTESDLTLSGANIKADVYRTKVEGKTSIESKQDTYERHNKRLDVGVSVGASVTTALTVKPTGSVTVGYGQEDETSRMVNQQSGIEAGKMIGQIKDLDLTAGYFVDKSGNNDLTTTGSVTHRSLEDYHHKDGGEFGASIGLNERGTSQANIRGGRSAQKHYDATQHSTLSGIDSQPVEKPINQDLNKSKTVHRDEQLASTSFGFELGDLAELGQKGLNKAKQALNKKSNQNSARGLNDIASNNDQLPKPKQSEAPIYEEIPDSPYAKLGDANANAQRKSTESEPIYSEVTKPKQSQEPIYEEIPDSPYAKLGDANANAQRKSTESDPIYSEVTKPKQSQEPIYEEIPDSPYAKLGDANANAQRKSTESDPIYSEVTKPKQSQEPIYEEIPDSPYAKLGDANANAQRKSTESDPIYSEVTKPKQSQEPIYEEIPDSPYAKLGDANANAQRKSTESYPIYSEVTKPKQSQEPIYEEIPDSPYAKLGDANANAQRKSTESDPIYSEVTKPKQSQEPIYEEIPDSPYAKLGDANANAQRKSTESEPIYSEVTKPKQSQEPIYEEIPDSPYAKLGDANANAQRKSTESDPIYSEVTKPKQSQEPIYEEIPDSPYAKLGDANANAQRKSTESDPIYSEVTKPKQSQEPIYEEIPDSPYAKLGDANANAQRKSTESDPIYSEVTKPKQSQEPIYEEIPDSPYAKLGDSNAQAKSGKSEPIYEEIPALTQENKAKRPLPELPQSGNTKANSGESDYAEIPAVVSNKAKAENAESDYAEIPALAKTGNKSDNVESSLAQANSNNNNSRVLPTMPETANVEQTGAQSAPSFFQKIKNFFKTDRTSSKKAEENANKGNQTLDTEAQANGKPNYEKLEDNLNLKELLSLEAKRYDEFEQKILNNSEFLAEAREAAKKSVPEAVLKQMAGSPELDDILTDGAKRTERKINEALHFKPSEQEFNAIQQLVKKLPKSDEIMSVPEQTQRIVDALAETSKTIQRSPELKDKLKGAVEEFLNDTKNGLTVESIEKLNHGLRPDEGENRTLYKKESLTKEDAIFSGPQASKLQLAQMVEFINDAKARGVEPSVLSGMVYQRVIAYHPFAEGNGRVARVIVNKLLLDAGYPPFTKFSSKFEETIIPQSDNTKDSASSPEVISEFLRLLGEKSVDEAKPKFAPTEAASNSAGQAEDIYAQIDPSKKRVKTESEAEKAARISKEKDETLGKKQSVQREDNSDYMTIKRLKEDMADVDQPTKANASTESPVVIENKAKAENAESDYAEIPAVVGNKAKAENAESDYAEIPAVVGNKAKAENTESDYAEIPAVVGNKAKAENAESDYAEIPAAVGNKAKAENAESDYAEIPAAVGNKAKAENAESDYAEIPAVVGNKAKAENAESDYAEIPAVVGNKAKAENAESDYAEIPAVVGNKVNSNNSNNNQRLAEENQIGNDVNKPKIDSKKLFEQAKQKARERDSAKEAEKKLKILAENAESLPKEHLLKALQDLAYGSSVEEATALTNKAKETRNKIHRPDTIEGFEGQNVKNMGKVMSKIELDAAYLQSRGEINQKIVDKLDSNQEFHQLMKQKLSGNEEGIKRLFGLVEQAKFEALKEVTGVEGSRAKVEFTGNNPLSMKQGSYGNDLVQMNATPILSFLRTRKQNNKEILDTIVHELTHHDQAQIIRHKDKLPEHMKPDANLMALNGLYYINSGLTNMQQYKKQPQEREAFFSGHKLGEQLSKLVDKGYTGAKREIQSIEHLPSPNSNLETLKPQSTDLGNNTLIYGLKDGRKELINRANQADKGKRNPILADSYIGELNLGYEFGNLSKLADKVKQGKVTQQDIDHIANFQDLGADNALATSSRSRINQANVEDNKKIITELLNNPVAVDSLKRIAEFNEKEQQLFQKLKQNENLDLDNPKTSPSFTKEQNEAIEQYLSAVGELNRSREDFFSEKTKLIAKETLERGGKVYFALDGLATDTTTFNKDKTQIDMGNLKKLFDPNYEFYNSVTSRELRYLYENYRDNPNLKFTIKDQVIENPLKSLDLN</sequence>
<feature type="coiled-coil region" evidence="1">
    <location>
        <begin position="979"/>
        <end position="1041"/>
    </location>
</feature>
<dbReference type="Pfam" id="PF13332">
    <property type="entry name" value="Fil_haemagg_2"/>
    <property type="match status" value="2"/>
</dbReference>
<feature type="region of interest" description="Disordered" evidence="2">
    <location>
        <begin position="2607"/>
        <end position="2637"/>
    </location>
</feature>
<organism evidence="4">
    <name type="scientific">Rodentibacter pneumotropicus</name>
    <dbReference type="NCBI Taxonomy" id="758"/>
    <lineage>
        <taxon>Bacteria</taxon>
        <taxon>Pseudomonadati</taxon>
        <taxon>Pseudomonadota</taxon>
        <taxon>Gammaproteobacteria</taxon>
        <taxon>Pasteurellales</taxon>
        <taxon>Pasteurellaceae</taxon>
        <taxon>Rodentibacter</taxon>
    </lineage>
</organism>
<protein>
    <recommendedName>
        <fullName evidence="3">Fido domain-containing protein</fullName>
    </recommendedName>
</protein>
<reference evidence="4" key="1">
    <citation type="submission" date="2015-05" db="EMBL/GenBank/DDBJ databases">
        <title>Utilizing next-generation sequencing to resolve the backbone and inform taxonomy of the Core Goodeniaceae.</title>
        <authorList>
            <person name="Michener P.S."/>
            <person name="Gardner A.G."/>
            <person name="Jabaily R.S."/>
            <person name="Sessa E."/>
        </authorList>
    </citation>
    <scope>NUCLEOTIDE SEQUENCE</scope>
    <source>
        <strain evidence="4">ATCC 12555</strain>
    </source>
</reference>
<feature type="compositionally biased region" description="Polar residues" evidence="2">
    <location>
        <begin position="2000"/>
        <end position="2020"/>
    </location>
</feature>
<evidence type="ECO:0000256" key="2">
    <source>
        <dbReference type="SAM" id="MobiDB-lite"/>
    </source>
</evidence>
<dbReference type="InterPro" id="IPR003812">
    <property type="entry name" value="Fido"/>
</dbReference>
<gene>
    <name evidence="4" type="primary">ibpA</name>
</gene>
<feature type="compositionally biased region" description="Basic and acidic residues" evidence="2">
    <location>
        <begin position="2607"/>
        <end position="2618"/>
    </location>
</feature>
<evidence type="ECO:0000259" key="3">
    <source>
        <dbReference type="PROSITE" id="PS51459"/>
    </source>
</evidence>
<feature type="compositionally biased region" description="Polar residues" evidence="2">
    <location>
        <begin position="1939"/>
        <end position="1948"/>
    </location>
</feature>
<dbReference type="InterPro" id="IPR008638">
    <property type="entry name" value="FhaB/CdiA-like_TPS"/>
</dbReference>
<dbReference type="PROSITE" id="PS51459">
    <property type="entry name" value="FIDO"/>
    <property type="match status" value="1"/>
</dbReference>
<feature type="region of interest" description="Disordered" evidence="2">
    <location>
        <begin position="1491"/>
        <end position="1537"/>
    </location>
</feature>
<feature type="coiled-coil region" evidence="1">
    <location>
        <begin position="3228"/>
        <end position="3255"/>
    </location>
</feature>
<accession>A0A0K2RVI6</accession>
<feature type="compositionally biased region" description="Polar residues" evidence="2">
    <location>
        <begin position="2619"/>
        <end position="2630"/>
    </location>
</feature>
<evidence type="ECO:0000256" key="1">
    <source>
        <dbReference type="SAM" id="Coils"/>
    </source>
</evidence>
<keyword evidence="1" id="KW-0175">Coiled coil</keyword>
<name>A0A0K2RVI6_9PAST</name>
<dbReference type="InterPro" id="IPR012334">
    <property type="entry name" value="Pectin_lyas_fold"/>
</dbReference>
<dbReference type="Gene3D" id="2.160.20.10">
    <property type="entry name" value="Single-stranded right-handed beta-helix, Pectin lyase-like"/>
    <property type="match status" value="1"/>
</dbReference>
<dbReference type="InterPro" id="IPR036597">
    <property type="entry name" value="Fido-like_dom_sf"/>
</dbReference>
<evidence type="ECO:0000313" key="4">
    <source>
        <dbReference type="EMBL" id="BAS18815.1"/>
    </source>
</evidence>
<dbReference type="SMART" id="SM00912">
    <property type="entry name" value="Haemagg_act"/>
    <property type="match status" value="1"/>
</dbReference>
<feature type="compositionally biased region" description="Basic and acidic residues" evidence="2">
    <location>
        <begin position="1505"/>
        <end position="1525"/>
    </location>
</feature>
<feature type="region of interest" description="Disordered" evidence="2">
    <location>
        <begin position="2959"/>
        <end position="2996"/>
    </location>
</feature>
<dbReference type="Pfam" id="PF05860">
    <property type="entry name" value="TPS"/>
    <property type="match status" value="1"/>
</dbReference>